<evidence type="ECO:0000313" key="3">
    <source>
        <dbReference type="Proteomes" id="UP000199112"/>
    </source>
</evidence>
<keyword evidence="3" id="KW-1185">Reference proteome</keyword>
<evidence type="ECO:0008006" key="4">
    <source>
        <dbReference type="Google" id="ProtNLM"/>
    </source>
</evidence>
<dbReference type="EMBL" id="FNWL01000005">
    <property type="protein sequence ID" value="SEH18063.1"/>
    <property type="molecule type" value="Genomic_DNA"/>
</dbReference>
<feature type="compositionally biased region" description="Acidic residues" evidence="1">
    <location>
        <begin position="287"/>
        <end position="300"/>
    </location>
</feature>
<sequence>MKLAGATTAAAAMFATGSGADEDDYEVIEASGQTINVDNETFENKLIDVSNGNAITVSVGDNATIRNVGVSGLYQGDGFIFSIGGGGEVEFDNVYLGDGANKTGGDHAHGPGAVFYHRNASADVTFRRMNVQGYPNNGFYCSNSANGGAITWIDCYGKNNGVSTFRAASGEDSLHNCVAYNDDTDYSTDYGSWGGYTEDSGRPLWVHSPGGVVAEDCHFAAGSYPSAVLTHDGANATLDGGAISGGTSGAVDTSSAGSDPDLSVPDGVPTSPEEAVTGNRDGGSGGDEVEDDDDAGDEELPNVIAFDGDGTVETTSYEFVVSEAVEPSEDDDATIDDAADVDGSRAEGAVVDALDAWRFEGEIERLSVDGDATVRVNNTEVDPDEFDDVLEHTLLFEGEDSEVTRYEFEVDGDVEPSSYDGATIDDAGEVDGSLAHGVVADWKEAFRFNGDLEQLTLDGPATVSLDDDEIDPADYGEEYPHTLEVEGEGEPTSFEVTVDGSIELESSAAEDDETTTVSGSTVQSSVTDDTVTVEFSGALTDVTIIDGDATVCLDDDVIDPDEYGDHELLPHALVIDGTEDDDSSEYTFTASGAVVESTYQDATIDDDDVIEEQSVTGDVDGHFDAYWFDGDIEDFTLVGNAAVDIQYNVREQ</sequence>
<evidence type="ECO:0000256" key="1">
    <source>
        <dbReference type="SAM" id="MobiDB-lite"/>
    </source>
</evidence>
<accession>A0A1H6G6V6</accession>
<dbReference type="AlphaFoldDB" id="A0A1H6G6V6"/>
<organism evidence="2 3">
    <name type="scientific">Natronorubrum sediminis</name>
    <dbReference type="NCBI Taxonomy" id="640943"/>
    <lineage>
        <taxon>Archaea</taxon>
        <taxon>Methanobacteriati</taxon>
        <taxon>Methanobacteriota</taxon>
        <taxon>Stenosarchaea group</taxon>
        <taxon>Halobacteria</taxon>
        <taxon>Halobacteriales</taxon>
        <taxon>Natrialbaceae</taxon>
        <taxon>Natronorubrum</taxon>
    </lineage>
</organism>
<dbReference type="Proteomes" id="UP000199112">
    <property type="component" value="Unassembled WGS sequence"/>
</dbReference>
<gene>
    <name evidence="2" type="ORF">SAMN04487967_3588</name>
</gene>
<protein>
    <recommendedName>
        <fullName evidence="4">Right handed beta helix region</fullName>
    </recommendedName>
</protein>
<reference evidence="3" key="1">
    <citation type="submission" date="2016-10" db="EMBL/GenBank/DDBJ databases">
        <authorList>
            <person name="Varghese N."/>
            <person name="Submissions S."/>
        </authorList>
    </citation>
    <scope>NUCLEOTIDE SEQUENCE [LARGE SCALE GENOMIC DNA]</scope>
    <source>
        <strain evidence="3">CGMCC 1.8981</strain>
    </source>
</reference>
<proteinExistence type="predicted"/>
<evidence type="ECO:0000313" key="2">
    <source>
        <dbReference type="EMBL" id="SEH18063.1"/>
    </source>
</evidence>
<name>A0A1H6G6V6_9EURY</name>
<feature type="region of interest" description="Disordered" evidence="1">
    <location>
        <begin position="247"/>
        <end position="302"/>
    </location>
</feature>